<evidence type="ECO:0000256" key="4">
    <source>
        <dbReference type="ARBA" id="ARBA00023002"/>
    </source>
</evidence>
<comment type="cofactor">
    <cofactor evidence="1 7">
        <name>heme</name>
        <dbReference type="ChEBI" id="CHEBI:30413"/>
    </cofactor>
</comment>
<evidence type="ECO:0000313" key="9">
    <source>
        <dbReference type="EMBL" id="ELQ66600.1"/>
    </source>
</evidence>
<reference evidence="9" key="1">
    <citation type="journal article" date="2012" name="PLoS Genet.">
        <title>Comparative analysis of the genomes of two field isolates of the rice blast fungus Magnaporthe oryzae.</title>
        <authorList>
            <person name="Xue M."/>
            <person name="Yang J."/>
            <person name="Li Z."/>
            <person name="Hu S."/>
            <person name="Yao N."/>
            <person name="Dean R.A."/>
            <person name="Zhao W."/>
            <person name="Shen M."/>
            <person name="Zhang H."/>
            <person name="Li C."/>
            <person name="Liu L."/>
            <person name="Cao L."/>
            <person name="Xu X."/>
            <person name="Xing Y."/>
            <person name="Hsiang T."/>
            <person name="Zhang Z."/>
            <person name="Xu J.R."/>
            <person name="Peng Y.L."/>
        </authorList>
    </citation>
    <scope>NUCLEOTIDE SEQUENCE [LARGE SCALE GENOMIC DNA]</scope>
    <source>
        <strain evidence="9">P131</strain>
    </source>
</reference>
<dbReference type="CDD" id="cd11041">
    <property type="entry name" value="CYP503A1-like"/>
    <property type="match status" value="1"/>
</dbReference>
<dbReference type="Pfam" id="PF00067">
    <property type="entry name" value="p450"/>
    <property type="match status" value="2"/>
</dbReference>
<dbReference type="PROSITE" id="PS00086">
    <property type="entry name" value="CYTOCHROME_P450"/>
    <property type="match status" value="1"/>
</dbReference>
<protein>
    <submittedName>
        <fullName evidence="9">Ent-kaurene oxidase</fullName>
    </submittedName>
</protein>
<evidence type="ECO:0000256" key="2">
    <source>
        <dbReference type="ARBA" id="ARBA00010617"/>
    </source>
</evidence>
<sequence>MFVVRPGVDLLVQRPWIAVFLAAALLTAVCISRRRKPDDLEHIPCSGQGTPRKRLQEYRLHAKRLYGDGYKKFQSLYRVLSPEATGKATPELSRVARDAVLSEIPQSSDWTEVDVHHQLVRIVTIVSGWMFVGPDFCRTDEYMDLAAHYAADAFGGPLVLQMFPKALRSIVAPLVPPVRRVWKAHRRIAALLGPAIAQRQRNTGPGSQPAPDDMLQWLIDNRHQFPDEIKGDGDIARLQLALSAVAIHTTALTATATLYDLAAEPEIMQDVREEIHRVLQEHDGKITSKMLFDLKLLDAVCKESQRLNPADLRMCLVPYPPPPNHVTQSDHRCSVSARRRVMQPFTFSDGTAVPVGTMLAVPVYHIGRDPALFPQDPEKFDPYRFTRLRSKDAEGGGNHLQFASVTHGTMAFGWGKHACPGRFFAAAEIKLILLHMLLNFEVSVVPGPDGVKRYPNVEMGNMNMPDFKRRVLFKSIRG</sequence>
<dbReference type="InterPro" id="IPR001128">
    <property type="entry name" value="Cyt_P450"/>
</dbReference>
<dbReference type="GO" id="GO:0005506">
    <property type="term" value="F:iron ion binding"/>
    <property type="evidence" value="ECO:0007669"/>
    <property type="project" value="InterPro"/>
</dbReference>
<name>L7JGD0_PYRO1</name>
<evidence type="ECO:0000256" key="8">
    <source>
        <dbReference type="RuleBase" id="RU000461"/>
    </source>
</evidence>
<dbReference type="PANTHER" id="PTHR46206:SF7">
    <property type="entry name" value="P450, PUTATIVE (EUROFUNG)-RELATED"/>
    <property type="match status" value="1"/>
</dbReference>
<evidence type="ECO:0000256" key="3">
    <source>
        <dbReference type="ARBA" id="ARBA00022723"/>
    </source>
</evidence>
<dbReference type="PANTHER" id="PTHR46206">
    <property type="entry name" value="CYTOCHROME P450"/>
    <property type="match status" value="1"/>
</dbReference>
<evidence type="ECO:0000256" key="7">
    <source>
        <dbReference type="PIRSR" id="PIRSR602403-1"/>
    </source>
</evidence>
<feature type="binding site" description="axial binding residue" evidence="7">
    <location>
        <position position="419"/>
    </location>
    <ligand>
        <name>heme</name>
        <dbReference type="ChEBI" id="CHEBI:30413"/>
    </ligand>
    <ligandPart>
        <name>Fe</name>
        <dbReference type="ChEBI" id="CHEBI:18248"/>
    </ligandPart>
</feature>
<accession>L7JGD0</accession>
<dbReference type="GO" id="GO:0020037">
    <property type="term" value="F:heme binding"/>
    <property type="evidence" value="ECO:0007669"/>
    <property type="project" value="InterPro"/>
</dbReference>
<dbReference type="GO" id="GO:0016705">
    <property type="term" value="F:oxidoreductase activity, acting on paired donors, with incorporation or reduction of molecular oxygen"/>
    <property type="evidence" value="ECO:0007669"/>
    <property type="project" value="InterPro"/>
</dbReference>
<dbReference type="EMBL" id="JH795235">
    <property type="protein sequence ID" value="ELQ66600.1"/>
    <property type="molecule type" value="Genomic_DNA"/>
</dbReference>
<proteinExistence type="inferred from homology"/>
<keyword evidence="6 8" id="KW-0503">Monooxygenase</keyword>
<evidence type="ECO:0000256" key="6">
    <source>
        <dbReference type="ARBA" id="ARBA00023033"/>
    </source>
</evidence>
<keyword evidence="5 7" id="KW-0408">Iron</keyword>
<dbReference type="GO" id="GO:0004497">
    <property type="term" value="F:monooxygenase activity"/>
    <property type="evidence" value="ECO:0007669"/>
    <property type="project" value="UniProtKB-KW"/>
</dbReference>
<keyword evidence="3 7" id="KW-0479">Metal-binding</keyword>
<keyword evidence="7 8" id="KW-0349">Heme</keyword>
<dbReference type="InterPro" id="IPR017972">
    <property type="entry name" value="Cyt_P450_CS"/>
</dbReference>
<dbReference type="InterPro" id="IPR002403">
    <property type="entry name" value="Cyt_P450_E_grp-IV"/>
</dbReference>
<keyword evidence="4 8" id="KW-0560">Oxidoreductase</keyword>
<gene>
    <name evidence="9" type="ORF">OOW_P131scaffold00376g2</name>
</gene>
<dbReference type="Gene3D" id="1.10.630.10">
    <property type="entry name" value="Cytochrome P450"/>
    <property type="match status" value="1"/>
</dbReference>
<comment type="similarity">
    <text evidence="2 8">Belongs to the cytochrome P450 family.</text>
</comment>
<organism>
    <name type="scientific">Pyricularia oryzae (strain P131)</name>
    <name type="common">Rice blast fungus</name>
    <name type="synonym">Magnaporthe oryzae</name>
    <dbReference type="NCBI Taxonomy" id="1143193"/>
    <lineage>
        <taxon>Eukaryota</taxon>
        <taxon>Fungi</taxon>
        <taxon>Dikarya</taxon>
        <taxon>Ascomycota</taxon>
        <taxon>Pezizomycotina</taxon>
        <taxon>Sordariomycetes</taxon>
        <taxon>Sordariomycetidae</taxon>
        <taxon>Magnaporthales</taxon>
        <taxon>Pyriculariaceae</taxon>
        <taxon>Pyricularia</taxon>
    </lineage>
</organism>
<dbReference type="AlphaFoldDB" id="L7JGD0"/>
<evidence type="ECO:0000256" key="1">
    <source>
        <dbReference type="ARBA" id="ARBA00001971"/>
    </source>
</evidence>
<evidence type="ECO:0000256" key="5">
    <source>
        <dbReference type="ARBA" id="ARBA00023004"/>
    </source>
</evidence>
<dbReference type="InterPro" id="IPR036396">
    <property type="entry name" value="Cyt_P450_sf"/>
</dbReference>
<dbReference type="PRINTS" id="PR00465">
    <property type="entry name" value="EP450IV"/>
</dbReference>
<dbReference type="SUPFAM" id="SSF48264">
    <property type="entry name" value="Cytochrome P450"/>
    <property type="match status" value="1"/>
</dbReference>